<dbReference type="AlphaFoldDB" id="A0A0F9JVJ7"/>
<comment type="caution">
    <text evidence="1">The sequence shown here is derived from an EMBL/GenBank/DDBJ whole genome shotgun (WGS) entry which is preliminary data.</text>
</comment>
<accession>A0A0F9JVJ7</accession>
<evidence type="ECO:0000313" key="1">
    <source>
        <dbReference type="EMBL" id="KKM02943.1"/>
    </source>
</evidence>
<organism evidence="1">
    <name type="scientific">marine sediment metagenome</name>
    <dbReference type="NCBI Taxonomy" id="412755"/>
    <lineage>
        <taxon>unclassified sequences</taxon>
        <taxon>metagenomes</taxon>
        <taxon>ecological metagenomes</taxon>
    </lineage>
</organism>
<sequence length="82" mass="8966">MKHTLVYVKWKDAAIATGYRNTDSSALGLSSMETVGILVIKTVDHIQVALTSTESEDVYGEVLSIPLSAIEHAYELTKLVKD</sequence>
<gene>
    <name evidence="1" type="ORF">LCGC14_1779410</name>
</gene>
<name>A0A0F9JVJ7_9ZZZZ</name>
<reference evidence="1" key="1">
    <citation type="journal article" date="2015" name="Nature">
        <title>Complex archaea that bridge the gap between prokaryotes and eukaryotes.</title>
        <authorList>
            <person name="Spang A."/>
            <person name="Saw J.H."/>
            <person name="Jorgensen S.L."/>
            <person name="Zaremba-Niedzwiedzka K."/>
            <person name="Martijn J."/>
            <person name="Lind A.E."/>
            <person name="van Eijk R."/>
            <person name="Schleper C."/>
            <person name="Guy L."/>
            <person name="Ettema T.J."/>
        </authorList>
    </citation>
    <scope>NUCLEOTIDE SEQUENCE</scope>
</reference>
<protein>
    <submittedName>
        <fullName evidence="1">Uncharacterized protein</fullName>
    </submittedName>
</protein>
<dbReference type="EMBL" id="LAZR01016801">
    <property type="protein sequence ID" value="KKM02943.1"/>
    <property type="molecule type" value="Genomic_DNA"/>
</dbReference>
<proteinExistence type="predicted"/>